<evidence type="ECO:0000256" key="1">
    <source>
        <dbReference type="SAM" id="MobiDB-lite"/>
    </source>
</evidence>
<reference evidence="3" key="2">
    <citation type="submission" date="2020-02" db="EMBL/GenBank/DDBJ databases">
        <authorList>
            <person name="Matsumoto Y."/>
            <person name="Motooka D."/>
            <person name="Nakamura S."/>
        </authorList>
    </citation>
    <scope>NUCLEOTIDE SEQUENCE</scope>
    <source>
        <strain evidence="3">JCM 13671</strain>
    </source>
</reference>
<dbReference type="EMBL" id="AP022612">
    <property type="protein sequence ID" value="BBZ32115.1"/>
    <property type="molecule type" value="Genomic_DNA"/>
</dbReference>
<dbReference type="AlphaFoldDB" id="A0A7I7XSB5"/>
<feature type="signal peptide" evidence="2">
    <location>
        <begin position="1"/>
        <end position="31"/>
    </location>
</feature>
<dbReference type="RefSeq" id="WP_085150474.1">
    <property type="nucleotide sequence ID" value="NZ_AP022612.1"/>
</dbReference>
<dbReference type="OrthoDB" id="9902074at2"/>
<reference evidence="3" key="1">
    <citation type="journal article" date="2019" name="Emerg. Microbes Infect.">
        <title>Comprehensive subspecies identification of 175 nontuberculous mycobacteria species based on 7547 genomic profiles.</title>
        <authorList>
            <person name="Matsumoto Y."/>
            <person name="Kinjo T."/>
            <person name="Motooka D."/>
            <person name="Nabeya D."/>
            <person name="Jung N."/>
            <person name="Uechi K."/>
            <person name="Horii T."/>
            <person name="Iida T."/>
            <person name="Fujita J."/>
            <person name="Nakamura S."/>
        </authorList>
    </citation>
    <scope>NUCLEOTIDE SEQUENCE [LARGE SCALE GENOMIC DNA]</scope>
    <source>
        <strain evidence="3">JCM 13671</strain>
    </source>
</reference>
<dbReference type="Proteomes" id="UP000466931">
    <property type="component" value="Chromosome"/>
</dbReference>
<organism evidence="3 4">
    <name type="scientific">Mycolicibacterium confluentis</name>
    <dbReference type="NCBI Taxonomy" id="28047"/>
    <lineage>
        <taxon>Bacteria</taxon>
        <taxon>Bacillati</taxon>
        <taxon>Actinomycetota</taxon>
        <taxon>Actinomycetes</taxon>
        <taxon>Mycobacteriales</taxon>
        <taxon>Mycobacteriaceae</taxon>
        <taxon>Mycolicibacterium</taxon>
    </lineage>
</organism>
<gene>
    <name evidence="3" type="ORF">MCNF_07200</name>
</gene>
<proteinExistence type="predicted"/>
<sequence length="72" mass="7473">MNVITRRIAASAALLAAPVLIGLGVASSANADTGSTNPSITSPENRGPHFYSPSTKATPWQPIYSRGFIFVG</sequence>
<evidence type="ECO:0000313" key="3">
    <source>
        <dbReference type="EMBL" id="BBZ32115.1"/>
    </source>
</evidence>
<keyword evidence="4" id="KW-1185">Reference proteome</keyword>
<evidence type="ECO:0000313" key="4">
    <source>
        <dbReference type="Proteomes" id="UP000466931"/>
    </source>
</evidence>
<feature type="region of interest" description="Disordered" evidence="1">
    <location>
        <begin position="28"/>
        <end position="55"/>
    </location>
</feature>
<feature type="compositionally biased region" description="Polar residues" evidence="1">
    <location>
        <begin position="28"/>
        <end position="44"/>
    </location>
</feature>
<feature type="chain" id="PRO_5043478869" evidence="2">
    <location>
        <begin position="32"/>
        <end position="72"/>
    </location>
</feature>
<keyword evidence="2" id="KW-0732">Signal</keyword>
<evidence type="ECO:0000256" key="2">
    <source>
        <dbReference type="SAM" id="SignalP"/>
    </source>
</evidence>
<protein>
    <submittedName>
        <fullName evidence="3">Uncharacterized protein</fullName>
    </submittedName>
</protein>
<accession>A0A7I7XSB5</accession>
<name>A0A7I7XSB5_9MYCO</name>